<dbReference type="InterPro" id="IPR037050">
    <property type="entry name" value="DUF1254_sf"/>
</dbReference>
<dbReference type="Pfam" id="PF06863">
    <property type="entry name" value="DUF1254"/>
    <property type="match status" value="1"/>
</dbReference>
<evidence type="ECO:0000259" key="3">
    <source>
        <dbReference type="Pfam" id="PF06863"/>
    </source>
</evidence>
<dbReference type="Gene3D" id="2.60.40.1610">
    <property type="entry name" value="Domain of unknown function DUF1254"/>
    <property type="match status" value="1"/>
</dbReference>
<proteinExistence type="predicted"/>
<evidence type="ECO:0000259" key="2">
    <source>
        <dbReference type="Pfam" id="PF06742"/>
    </source>
</evidence>
<dbReference type="EMBL" id="VAVY01000001">
    <property type="protein sequence ID" value="TMM66403.1"/>
    <property type="molecule type" value="Genomic_DNA"/>
</dbReference>
<dbReference type="SUPFAM" id="SSF160935">
    <property type="entry name" value="VPA0735-like"/>
    <property type="match status" value="1"/>
</dbReference>
<feature type="signal peptide" evidence="1">
    <location>
        <begin position="1"/>
        <end position="23"/>
    </location>
</feature>
<dbReference type="Proteomes" id="UP000310095">
    <property type="component" value="Unassembled WGS sequence"/>
</dbReference>
<dbReference type="InterPro" id="IPR037049">
    <property type="entry name" value="DUF1214_C_sf"/>
</dbReference>
<dbReference type="Pfam" id="PF06742">
    <property type="entry name" value="DUF1214"/>
    <property type="match status" value="1"/>
</dbReference>
<feature type="chain" id="PRO_5046799798" evidence="1">
    <location>
        <begin position="24"/>
        <end position="485"/>
    </location>
</feature>
<dbReference type="PROSITE" id="PS51257">
    <property type="entry name" value="PROKAR_LIPOPROTEIN"/>
    <property type="match status" value="1"/>
</dbReference>
<name>A0ABY2VLE9_9PSED</name>
<comment type="caution">
    <text evidence="4">The sequence shown here is derived from an EMBL/GenBank/DDBJ whole genome shotgun (WGS) entry which is preliminary data.</text>
</comment>
<dbReference type="Gene3D" id="2.60.120.600">
    <property type="entry name" value="Domain of unknown function DUF1214, C-terminal domain"/>
    <property type="match status" value="1"/>
</dbReference>
<evidence type="ECO:0000313" key="5">
    <source>
        <dbReference type="Proteomes" id="UP000310095"/>
    </source>
</evidence>
<feature type="domain" description="DUF1214" evidence="2">
    <location>
        <begin position="363"/>
        <end position="468"/>
    </location>
</feature>
<dbReference type="InterPro" id="IPR010679">
    <property type="entry name" value="DUF1254"/>
</dbReference>
<protein>
    <submittedName>
        <fullName evidence="4">DUF1254 domain-containing protein</fullName>
    </submittedName>
</protein>
<accession>A0ABY2VLE9</accession>
<evidence type="ECO:0000256" key="1">
    <source>
        <dbReference type="SAM" id="SignalP"/>
    </source>
</evidence>
<dbReference type="Gene3D" id="1.10.3360.10">
    <property type="entry name" value="VPA0735-like domain"/>
    <property type="match status" value="1"/>
</dbReference>
<keyword evidence="5" id="KW-1185">Reference proteome</keyword>
<feature type="domain" description="DUF1254" evidence="3">
    <location>
        <begin position="100"/>
        <end position="212"/>
    </location>
</feature>
<organism evidence="4 5">
    <name type="scientific">Pseudomonas protegens</name>
    <dbReference type="NCBI Taxonomy" id="380021"/>
    <lineage>
        <taxon>Bacteria</taxon>
        <taxon>Pseudomonadati</taxon>
        <taxon>Pseudomonadota</taxon>
        <taxon>Gammaproteobacteria</taxon>
        <taxon>Pseudomonadales</taxon>
        <taxon>Pseudomonadaceae</taxon>
        <taxon>Pseudomonas</taxon>
    </lineage>
</organism>
<keyword evidence="1" id="KW-0732">Signal</keyword>
<reference evidence="4 5" key="1">
    <citation type="submission" date="2019-05" db="EMBL/GenBank/DDBJ databases">
        <title>Identification and Biocontrol Activity Analysis of Biocontrol Strain PF-1 Based on Genome-wide Data.</title>
        <authorList>
            <person name="Qi J."/>
        </authorList>
    </citation>
    <scope>NUCLEOTIDE SEQUENCE [LARGE SCALE GENOMIC DNA]</scope>
    <source>
        <strain evidence="4 5">PF-1</strain>
    </source>
</reference>
<dbReference type="InterPro" id="IPR010621">
    <property type="entry name" value="DUF1214"/>
</dbReference>
<evidence type="ECO:0000313" key="4">
    <source>
        <dbReference type="EMBL" id="TMM66403.1"/>
    </source>
</evidence>
<dbReference type="RefSeq" id="WP_011061144.1">
    <property type="nucleotide sequence ID" value="NZ_CP013184.1"/>
</dbReference>
<dbReference type="PANTHER" id="PTHR36509">
    <property type="entry name" value="BLL3101 PROTEIN"/>
    <property type="match status" value="1"/>
</dbReference>
<dbReference type="PANTHER" id="PTHR36509:SF3">
    <property type="entry name" value="SIGNAL PEPTIDE PROTEIN"/>
    <property type="match status" value="1"/>
</dbReference>
<sequence length="485" mass="54331">MQPLLRTAGFSLLLLAASCGVGAQPEPQNSRLTAIKMDGELPARAAIAGLFAELDFQQATQSYLWALPLVSYAQWQGEFRDKLHAGNGDLMVLESYEDKLGVITANATTPYILGFVDLNQTGPMVVELPPGPTAGGVGDFWQRAITDMGQTGPDQGKGGKYLVLPPGHPEPSDADQYYLAKSQTMNVLVGFRVLDPDPAKGKALVQQFKMYPYAQRATPPATRLLSPGGKPWSGTQPRGMAYWERLHQIIQQEPVNERDRFYMAMLASLGIEKDKPFNPNEHQRQALEQGARMGELIAQANTFAKRFADAQYWPDRQWDKVLNIADPSQRVAYYDQLWERSAWFYEAVTNTKGMVSKTPGLGQTYLGAYTDHNGQWLDGGKHYRLHLGSNPPARQFWSLTVYDSASRCLIDNPQRKADLSSRQDLKKNPDGSLDLYFGPSAPKGLESNWVQTLPGKHWFSYFRLYAPTEAYFDKRWKLDDITLVQ</sequence>
<gene>
    <name evidence="4" type="ORF">FEF10_02810</name>
</gene>